<dbReference type="OrthoDB" id="2277094at2759"/>
<protein>
    <submittedName>
        <fullName evidence="1">Uncharacterized protein</fullName>
    </submittedName>
</protein>
<keyword evidence="2" id="KW-1185">Reference proteome</keyword>
<dbReference type="AlphaFoldDB" id="A0A168KX53"/>
<reference evidence="1 2" key="1">
    <citation type="submission" date="2015-06" db="EMBL/GenBank/DDBJ databases">
        <title>Expansion of signal transduction pathways in fungi by whole-genome duplication.</title>
        <authorList>
            <consortium name="DOE Joint Genome Institute"/>
            <person name="Corrochano L.M."/>
            <person name="Kuo A."/>
            <person name="Marcet-Houben M."/>
            <person name="Polaino S."/>
            <person name="Salamov A."/>
            <person name="Villalobos J.M."/>
            <person name="Alvarez M.I."/>
            <person name="Avalos J."/>
            <person name="Benito E.P."/>
            <person name="Benoit I."/>
            <person name="Burger G."/>
            <person name="Camino L.P."/>
            <person name="Canovas D."/>
            <person name="Cerda-Olmedo E."/>
            <person name="Cheng J.-F."/>
            <person name="Dominguez A."/>
            <person name="Elias M."/>
            <person name="Eslava A.P."/>
            <person name="Glaser F."/>
            <person name="Grimwood J."/>
            <person name="Gutierrez G."/>
            <person name="Heitman J."/>
            <person name="Henrissat B."/>
            <person name="Iturriaga E.A."/>
            <person name="Lang B.F."/>
            <person name="Lavin J.L."/>
            <person name="Lee S."/>
            <person name="Li W."/>
            <person name="Lindquist E."/>
            <person name="Lopez-Garcia S."/>
            <person name="Luque E.M."/>
            <person name="Marcos A.T."/>
            <person name="Martin J."/>
            <person name="Mccluskey K."/>
            <person name="Medina H.R."/>
            <person name="Miralles-Duran A."/>
            <person name="Miyazaki A."/>
            <person name="Munoz-Torres E."/>
            <person name="Oguiza J.A."/>
            <person name="Ohm R."/>
            <person name="Olmedo M."/>
            <person name="Orejas M."/>
            <person name="Ortiz-Castellanos L."/>
            <person name="Pisabarro A.G."/>
            <person name="Rodriguez-Romero J."/>
            <person name="Ruiz-Herrera J."/>
            <person name="Ruiz-Vazquez R."/>
            <person name="Sanz C."/>
            <person name="Schackwitz W."/>
            <person name="Schmutz J."/>
            <person name="Shahriari M."/>
            <person name="Shelest E."/>
            <person name="Silva-Franco F."/>
            <person name="Soanes D."/>
            <person name="Syed K."/>
            <person name="Tagua V.G."/>
            <person name="Talbot N.J."/>
            <person name="Thon M."/>
            <person name="De Vries R.P."/>
            <person name="Wiebenga A."/>
            <person name="Yadav J.S."/>
            <person name="Braun E.L."/>
            <person name="Baker S."/>
            <person name="Garre V."/>
            <person name="Horwitz B."/>
            <person name="Torres-Martinez S."/>
            <person name="Idnurm A."/>
            <person name="Herrera-Estrella A."/>
            <person name="Gabaldon T."/>
            <person name="Grigoriev I.V."/>
        </authorList>
    </citation>
    <scope>NUCLEOTIDE SEQUENCE [LARGE SCALE GENOMIC DNA]</scope>
    <source>
        <strain evidence="1 2">CBS 277.49</strain>
    </source>
</reference>
<evidence type="ECO:0000313" key="1">
    <source>
        <dbReference type="EMBL" id="OAD02871.1"/>
    </source>
</evidence>
<dbReference type="Proteomes" id="UP000077051">
    <property type="component" value="Unassembled WGS sequence"/>
</dbReference>
<evidence type="ECO:0000313" key="2">
    <source>
        <dbReference type="Proteomes" id="UP000077051"/>
    </source>
</evidence>
<accession>A0A168KX53</accession>
<dbReference type="EMBL" id="AMYB01000004">
    <property type="protein sequence ID" value="OAD02871.1"/>
    <property type="molecule type" value="Genomic_DNA"/>
</dbReference>
<name>A0A168KX53_MUCCL</name>
<comment type="caution">
    <text evidence="1">The sequence shown here is derived from an EMBL/GenBank/DDBJ whole genome shotgun (WGS) entry which is preliminary data.</text>
</comment>
<sequence>MFSKSPALFTTTTSSQLEKLSPLFHKPSKMSVQYRDEALIKQLEAEIEENECGASDCLWFFCCGVFGLICIIPKYNKRKFANDRLILELSKPKFVPGVDQKLPL</sequence>
<dbReference type="VEuPathDB" id="FungiDB:MUCCIDRAFT_109717"/>
<proteinExistence type="predicted"/>
<organism evidence="1 2">
    <name type="scientific">Mucor lusitanicus CBS 277.49</name>
    <dbReference type="NCBI Taxonomy" id="747725"/>
    <lineage>
        <taxon>Eukaryota</taxon>
        <taxon>Fungi</taxon>
        <taxon>Fungi incertae sedis</taxon>
        <taxon>Mucoromycota</taxon>
        <taxon>Mucoromycotina</taxon>
        <taxon>Mucoromycetes</taxon>
        <taxon>Mucorales</taxon>
        <taxon>Mucorineae</taxon>
        <taxon>Mucoraceae</taxon>
        <taxon>Mucor</taxon>
    </lineage>
</organism>
<gene>
    <name evidence="1" type="ORF">MUCCIDRAFT_109717</name>
</gene>